<keyword evidence="2" id="KW-0378">Hydrolase</keyword>
<feature type="domain" description="AB hydrolase-1" evidence="1">
    <location>
        <begin position="22"/>
        <end position="256"/>
    </location>
</feature>
<gene>
    <name evidence="2" type="ORF">FW778_20570</name>
</gene>
<organism evidence="2 3">
    <name type="scientific">Ginsengibacter hankyongi</name>
    <dbReference type="NCBI Taxonomy" id="2607284"/>
    <lineage>
        <taxon>Bacteria</taxon>
        <taxon>Pseudomonadati</taxon>
        <taxon>Bacteroidota</taxon>
        <taxon>Chitinophagia</taxon>
        <taxon>Chitinophagales</taxon>
        <taxon>Chitinophagaceae</taxon>
        <taxon>Ginsengibacter</taxon>
    </lineage>
</organism>
<dbReference type="AlphaFoldDB" id="A0A5J5ICN9"/>
<evidence type="ECO:0000313" key="3">
    <source>
        <dbReference type="Proteomes" id="UP000326903"/>
    </source>
</evidence>
<proteinExistence type="predicted"/>
<dbReference type="SUPFAM" id="SSF53474">
    <property type="entry name" value="alpha/beta-Hydrolases"/>
    <property type="match status" value="1"/>
</dbReference>
<accession>A0A5J5ICN9</accession>
<evidence type="ECO:0000313" key="2">
    <source>
        <dbReference type="EMBL" id="KAA9035944.1"/>
    </source>
</evidence>
<dbReference type="GO" id="GO:0016787">
    <property type="term" value="F:hydrolase activity"/>
    <property type="evidence" value="ECO:0007669"/>
    <property type="project" value="UniProtKB-KW"/>
</dbReference>
<dbReference type="RefSeq" id="WP_150416771.1">
    <property type="nucleotide sequence ID" value="NZ_VYQF01000010.1"/>
</dbReference>
<evidence type="ECO:0000259" key="1">
    <source>
        <dbReference type="Pfam" id="PF00561"/>
    </source>
</evidence>
<dbReference type="PANTHER" id="PTHR43194">
    <property type="entry name" value="HYDROLASE ALPHA/BETA FOLD FAMILY"/>
    <property type="match status" value="1"/>
</dbReference>
<dbReference type="EMBL" id="VYQF01000010">
    <property type="protein sequence ID" value="KAA9035944.1"/>
    <property type="molecule type" value="Genomic_DNA"/>
</dbReference>
<dbReference type="Proteomes" id="UP000326903">
    <property type="component" value="Unassembled WGS sequence"/>
</dbReference>
<dbReference type="Pfam" id="PF00561">
    <property type="entry name" value="Abhydrolase_1"/>
    <property type="match status" value="1"/>
</dbReference>
<protein>
    <submittedName>
        <fullName evidence="2">Alpha/beta hydrolase</fullName>
    </submittedName>
</protein>
<name>A0A5J5ICN9_9BACT</name>
<dbReference type="InterPro" id="IPR029058">
    <property type="entry name" value="AB_hydrolase_fold"/>
</dbReference>
<keyword evidence="3" id="KW-1185">Reference proteome</keyword>
<sequence length="273" mass="30492">MPIDKINGVKIFWELTGSKGEPLVLVHGSWGDHHNWDMVAGEFAKTFRVLTYDRRGHSESERLPGQGSVEEDVEDLIELINYLNLSPAHIAGNSYGAGIALKTAAKRPDLFKSMVIHEPPLFGILKDNPNAREALQLVDGRIKVVLDLFAEGNLQKATEEFMEKIAMGTGAWEKLPEAVKRTFIYNAPTWYDEMQDPQSLQIDINTLSNYKKPALLSSGSESPIFFPLVINKLMSVIPHAKRITFEGAGHVPHMSHSEKYIETVSNFCFSIGN</sequence>
<comment type="caution">
    <text evidence="2">The sequence shown here is derived from an EMBL/GenBank/DDBJ whole genome shotgun (WGS) entry which is preliminary data.</text>
</comment>
<dbReference type="InterPro" id="IPR050228">
    <property type="entry name" value="Carboxylesterase_BioH"/>
</dbReference>
<dbReference type="Gene3D" id="3.40.50.1820">
    <property type="entry name" value="alpha/beta hydrolase"/>
    <property type="match status" value="1"/>
</dbReference>
<reference evidence="2 3" key="1">
    <citation type="submission" date="2019-09" db="EMBL/GenBank/DDBJ databases">
        <title>Draft genome sequence of Ginsengibacter sp. BR5-29.</title>
        <authorList>
            <person name="Im W.-T."/>
        </authorList>
    </citation>
    <scope>NUCLEOTIDE SEQUENCE [LARGE SCALE GENOMIC DNA]</scope>
    <source>
        <strain evidence="2 3">BR5-29</strain>
    </source>
</reference>
<dbReference type="PANTHER" id="PTHR43194:SF2">
    <property type="entry name" value="PEROXISOMAL MEMBRANE PROTEIN LPX1"/>
    <property type="match status" value="1"/>
</dbReference>
<dbReference type="InterPro" id="IPR000073">
    <property type="entry name" value="AB_hydrolase_1"/>
</dbReference>
<dbReference type="PRINTS" id="PR00111">
    <property type="entry name" value="ABHYDROLASE"/>
</dbReference>